<dbReference type="KEGG" id="cput:CONPUDRAFT_68212"/>
<accession>R7SCJ0</accession>
<sequence length="378" mass="43320">PFREENGWQESSVKIPLPFEGKATRGGEANVPTLEVNGIYHRKIASVIQAALEDPTVSTTYNTTPFEQRWKTSDGRDIRVYSEAYSSDACLDAFHEVQHDSRIPNDGLERMVVSIMLWSDSTRLANFGEASLWPIYMQLGNQSKYTRGKPSAKACHHLAYIPKLPSGWQHEYEKIYGKPPTTDVHTHLKRELVQAIWRILLQDKDFRRAYTEGLVAQCGDGIIRRALIRFFTYTGDYPEKMILCTLKFLGQMPCPRCLTPKRYLGEMGTKLDMQRRIRHRIDSTQRQDLIQRARTRIFKKGYSIKSSRISSLLTSHSYVPTLNAFSEFLLEQGVNFFSLFVVDLLHEFELGVWKAIFIHLVRILLAVGGSAAVKVNSR</sequence>
<dbReference type="GeneID" id="19208631"/>
<dbReference type="AlphaFoldDB" id="R7SCJ0"/>
<organism evidence="1 2">
    <name type="scientific">Coniophora puteana (strain RWD-64-598)</name>
    <name type="common">Brown rot fungus</name>
    <dbReference type="NCBI Taxonomy" id="741705"/>
    <lineage>
        <taxon>Eukaryota</taxon>
        <taxon>Fungi</taxon>
        <taxon>Dikarya</taxon>
        <taxon>Basidiomycota</taxon>
        <taxon>Agaricomycotina</taxon>
        <taxon>Agaricomycetes</taxon>
        <taxon>Agaricomycetidae</taxon>
        <taxon>Boletales</taxon>
        <taxon>Coniophorineae</taxon>
        <taxon>Coniophoraceae</taxon>
        <taxon>Coniophora</taxon>
    </lineage>
</organism>
<reference evidence="2" key="1">
    <citation type="journal article" date="2012" name="Science">
        <title>The Paleozoic origin of enzymatic lignin decomposition reconstructed from 31 fungal genomes.</title>
        <authorList>
            <person name="Floudas D."/>
            <person name="Binder M."/>
            <person name="Riley R."/>
            <person name="Barry K."/>
            <person name="Blanchette R.A."/>
            <person name="Henrissat B."/>
            <person name="Martinez A.T."/>
            <person name="Otillar R."/>
            <person name="Spatafora J.W."/>
            <person name="Yadav J.S."/>
            <person name="Aerts A."/>
            <person name="Benoit I."/>
            <person name="Boyd A."/>
            <person name="Carlson A."/>
            <person name="Copeland A."/>
            <person name="Coutinho P.M."/>
            <person name="de Vries R.P."/>
            <person name="Ferreira P."/>
            <person name="Findley K."/>
            <person name="Foster B."/>
            <person name="Gaskell J."/>
            <person name="Glotzer D."/>
            <person name="Gorecki P."/>
            <person name="Heitman J."/>
            <person name="Hesse C."/>
            <person name="Hori C."/>
            <person name="Igarashi K."/>
            <person name="Jurgens J.A."/>
            <person name="Kallen N."/>
            <person name="Kersten P."/>
            <person name="Kohler A."/>
            <person name="Kuees U."/>
            <person name="Kumar T.K.A."/>
            <person name="Kuo A."/>
            <person name="LaButti K."/>
            <person name="Larrondo L.F."/>
            <person name="Lindquist E."/>
            <person name="Ling A."/>
            <person name="Lombard V."/>
            <person name="Lucas S."/>
            <person name="Lundell T."/>
            <person name="Martin R."/>
            <person name="McLaughlin D.J."/>
            <person name="Morgenstern I."/>
            <person name="Morin E."/>
            <person name="Murat C."/>
            <person name="Nagy L.G."/>
            <person name="Nolan M."/>
            <person name="Ohm R.A."/>
            <person name="Patyshakuliyeva A."/>
            <person name="Rokas A."/>
            <person name="Ruiz-Duenas F.J."/>
            <person name="Sabat G."/>
            <person name="Salamov A."/>
            <person name="Samejima M."/>
            <person name="Schmutz J."/>
            <person name="Slot J.C."/>
            <person name="St John F."/>
            <person name="Stenlid J."/>
            <person name="Sun H."/>
            <person name="Sun S."/>
            <person name="Syed K."/>
            <person name="Tsang A."/>
            <person name="Wiebenga A."/>
            <person name="Young D."/>
            <person name="Pisabarro A."/>
            <person name="Eastwood D.C."/>
            <person name="Martin F."/>
            <person name="Cullen D."/>
            <person name="Grigoriev I.V."/>
            <person name="Hibbett D.S."/>
        </authorList>
    </citation>
    <scope>NUCLEOTIDE SEQUENCE [LARGE SCALE GENOMIC DNA]</scope>
    <source>
        <strain evidence="2">RWD-64-598 SS2</strain>
    </source>
</reference>
<keyword evidence="2" id="KW-1185">Reference proteome</keyword>
<dbReference type="InterPro" id="IPR041078">
    <property type="entry name" value="Plavaka"/>
</dbReference>
<gene>
    <name evidence="1" type="ORF">CONPUDRAFT_68212</name>
</gene>
<dbReference type="OMA" id="HEYEKIY"/>
<dbReference type="Pfam" id="PF18759">
    <property type="entry name" value="Plavaka"/>
    <property type="match status" value="1"/>
</dbReference>
<evidence type="ECO:0000313" key="1">
    <source>
        <dbReference type="EMBL" id="EIW73878.1"/>
    </source>
</evidence>
<dbReference type="eggNOG" id="ENOG502SKHB">
    <property type="taxonomic scope" value="Eukaryota"/>
</dbReference>
<dbReference type="OrthoDB" id="3208495at2759"/>
<feature type="non-terminal residue" evidence="1">
    <location>
        <position position="1"/>
    </location>
</feature>
<name>R7SCJ0_CONPW</name>
<proteinExistence type="predicted"/>
<dbReference type="Proteomes" id="UP000053558">
    <property type="component" value="Unassembled WGS sequence"/>
</dbReference>
<dbReference type="EMBL" id="JH711612">
    <property type="protein sequence ID" value="EIW73878.1"/>
    <property type="molecule type" value="Genomic_DNA"/>
</dbReference>
<protein>
    <submittedName>
        <fullName evidence="1">Uncharacterized protein</fullName>
    </submittedName>
</protein>
<dbReference type="RefSeq" id="XP_007775946.1">
    <property type="nucleotide sequence ID" value="XM_007777756.1"/>
</dbReference>
<evidence type="ECO:0000313" key="2">
    <source>
        <dbReference type="Proteomes" id="UP000053558"/>
    </source>
</evidence>